<evidence type="ECO:0000313" key="3">
    <source>
        <dbReference type="EMBL" id="MBO0516851.1"/>
    </source>
</evidence>
<dbReference type="Pfam" id="PF04173">
    <property type="entry name" value="DoxD"/>
    <property type="match status" value="1"/>
</dbReference>
<keyword evidence="1" id="KW-0472">Membrane</keyword>
<comment type="caution">
    <text evidence="3">The sequence shown here is derived from an EMBL/GenBank/DDBJ whole genome shotgun (WGS) entry which is preliminary data.</text>
</comment>
<keyword evidence="4" id="KW-1185">Reference proteome</keyword>
<dbReference type="Proteomes" id="UP000664167">
    <property type="component" value="Unassembled WGS sequence"/>
</dbReference>
<feature type="transmembrane region" description="Helical" evidence="1">
    <location>
        <begin position="148"/>
        <end position="170"/>
    </location>
</feature>
<reference evidence="3" key="1">
    <citation type="submission" date="2021-03" db="EMBL/GenBank/DDBJ databases">
        <title>Streptomyces poriferae sp. nov., a novel marine sponge-derived Actinobacteria species with anti-MRSA activity.</title>
        <authorList>
            <person name="Sandoval-Powers M."/>
            <person name="Kralova S."/>
            <person name="Nguyen G.-S."/>
            <person name="Fawwal D."/>
            <person name="Degnes K."/>
            <person name="Klinkenberg G."/>
            <person name="Sletta H."/>
            <person name="Wentzel A."/>
            <person name="Liles M.R."/>
        </authorList>
    </citation>
    <scope>NUCLEOTIDE SEQUENCE</scope>
    <source>
        <strain evidence="3">DSM 41794</strain>
    </source>
</reference>
<feature type="domain" description="TQO small subunit DoxD" evidence="2">
    <location>
        <begin position="34"/>
        <end position="171"/>
    </location>
</feature>
<evidence type="ECO:0000256" key="1">
    <source>
        <dbReference type="SAM" id="Phobius"/>
    </source>
</evidence>
<feature type="transmembrane region" description="Helical" evidence="1">
    <location>
        <begin position="117"/>
        <end position="136"/>
    </location>
</feature>
<feature type="transmembrane region" description="Helical" evidence="1">
    <location>
        <begin position="31"/>
        <end position="49"/>
    </location>
</feature>
<name>A0A939FEU1_9ACTN</name>
<organism evidence="3 4">
    <name type="scientific">Streptomyces beijiangensis</name>
    <dbReference type="NCBI Taxonomy" id="163361"/>
    <lineage>
        <taxon>Bacteria</taxon>
        <taxon>Bacillati</taxon>
        <taxon>Actinomycetota</taxon>
        <taxon>Actinomycetes</taxon>
        <taxon>Kitasatosporales</taxon>
        <taxon>Streptomycetaceae</taxon>
        <taxon>Streptomyces</taxon>
    </lineage>
</organism>
<gene>
    <name evidence="3" type="ORF">J0695_34550</name>
</gene>
<sequence length="176" mass="18630">MVHGYRTDGSTTTPLGGVQEPAGWRATARRYSLLPLRLFLGITFVYAGIDKLTDSAFFHATGTGSVGELMTSVRDSAAIPALVDLALKSPAGFGYAIAFGELAVGIGTLLGLFGRLAALGGALISLSLWLTVSWQTSPYYYGNDLAYLMAWLPLVLAGTSLVSLDALLAARRRRSL</sequence>
<evidence type="ECO:0000313" key="4">
    <source>
        <dbReference type="Proteomes" id="UP000664167"/>
    </source>
</evidence>
<keyword evidence="1" id="KW-1133">Transmembrane helix</keyword>
<dbReference type="PANTHER" id="PTHR39157:SF1">
    <property type="entry name" value="DOXX FAMILY PROTEIN"/>
    <property type="match status" value="1"/>
</dbReference>
<dbReference type="RefSeq" id="WP_206968724.1">
    <property type="nucleotide sequence ID" value="NZ_BAAAJJ010000002.1"/>
</dbReference>
<proteinExistence type="predicted"/>
<keyword evidence="1" id="KW-0812">Transmembrane</keyword>
<accession>A0A939FEU1</accession>
<protein>
    <submittedName>
        <fullName evidence="3">DoxX family membrane protein</fullName>
    </submittedName>
</protein>
<dbReference type="PANTHER" id="PTHR39157">
    <property type="entry name" value="INTEGRAL MEMBRANE PROTEIN-RELATED"/>
    <property type="match status" value="1"/>
</dbReference>
<evidence type="ECO:0000259" key="2">
    <source>
        <dbReference type="Pfam" id="PF04173"/>
    </source>
</evidence>
<dbReference type="AlphaFoldDB" id="A0A939FEU1"/>
<feature type="transmembrane region" description="Helical" evidence="1">
    <location>
        <begin position="92"/>
        <end position="110"/>
    </location>
</feature>
<dbReference type="InterPro" id="IPR007301">
    <property type="entry name" value="DoxD"/>
</dbReference>
<dbReference type="EMBL" id="JAFLRJ010000461">
    <property type="protein sequence ID" value="MBO0516851.1"/>
    <property type="molecule type" value="Genomic_DNA"/>
</dbReference>